<dbReference type="RefSeq" id="WP_224421026.1">
    <property type="nucleotide sequence ID" value="NZ_JAGXFD010000001.1"/>
</dbReference>
<reference evidence="9 10" key="1">
    <citation type="submission" date="2021-05" db="EMBL/GenBank/DDBJ databases">
        <title>Petroleum and Energy Research Collection (APPE): ex situ preservation of microbial diversity associated with the oil industry and exploitation of its biotechnological potential.</title>
        <authorList>
            <person name="Paixao C.T.M."/>
            <person name="Gomes M.B."/>
            <person name="Oliveira V.M."/>
        </authorList>
    </citation>
    <scope>NUCLEOTIDE SEQUENCE [LARGE SCALE GENOMIC DNA]</scope>
    <source>
        <strain evidence="9 10">LIT2</strain>
    </source>
</reference>
<dbReference type="PANTHER" id="PTHR36307:SF1">
    <property type="entry name" value="FLAGELLA BASAL BODY P-RING FORMATION PROTEIN FLGA"/>
    <property type="match status" value="1"/>
</dbReference>
<dbReference type="NCBIfam" id="TIGR03170">
    <property type="entry name" value="flgA_cterm"/>
    <property type="match status" value="1"/>
</dbReference>
<keyword evidence="10" id="KW-1185">Reference proteome</keyword>
<dbReference type="Gene3D" id="2.30.30.760">
    <property type="match status" value="1"/>
</dbReference>
<dbReference type="CDD" id="cd11614">
    <property type="entry name" value="SAF_CpaB_FlgA_like"/>
    <property type="match status" value="1"/>
</dbReference>
<dbReference type="PANTHER" id="PTHR36307">
    <property type="entry name" value="FLAGELLA BASAL BODY P-RING FORMATION PROTEIN FLGA"/>
    <property type="match status" value="1"/>
</dbReference>
<keyword evidence="5 7" id="KW-0574">Periplasm</keyword>
<dbReference type="InterPro" id="IPR039246">
    <property type="entry name" value="Flagellar_FlgA"/>
</dbReference>
<keyword evidence="4" id="KW-0732">Signal</keyword>
<dbReference type="Pfam" id="PF17656">
    <property type="entry name" value="ChapFlgA_N"/>
    <property type="match status" value="1"/>
</dbReference>
<sequence length="240" mass="26625">MRQPTRQRQARRRPWQPIIVALAFGLLFSGGAGATNDVLSQRVTQLLTRQAGEIGEVAGVKVHTPSAVFAHCDDPQPFLPDNGQRHYGRVSVGVHCEGPGGRRQTRYLQADVSVRVHYVTVTHDLTRGSVITRDDLRLAEGRLEKLPRDIIRDPVAIIGQVATSRLQADRPLRAYQLHPRDLVKRGQRVTVIARGPGFEVSREAEALDNGAMGEQVRVRAGDRKILRGRVIGPRRLAIDL</sequence>
<evidence type="ECO:0000256" key="7">
    <source>
        <dbReference type="RuleBase" id="RU362063"/>
    </source>
</evidence>
<dbReference type="Pfam" id="PF13144">
    <property type="entry name" value="ChapFlgA"/>
    <property type="match status" value="1"/>
</dbReference>
<keyword evidence="9" id="KW-0966">Cell projection</keyword>
<evidence type="ECO:0000256" key="3">
    <source>
        <dbReference type="ARBA" id="ARBA00014754"/>
    </source>
</evidence>
<gene>
    <name evidence="9" type="primary">flgA</name>
    <name evidence="9" type="ORF">KGQ91_11330</name>
</gene>
<protein>
    <recommendedName>
        <fullName evidence="3 7">Flagella basal body P-ring formation protein FlgA</fullName>
    </recommendedName>
</protein>
<comment type="similarity">
    <text evidence="2 7">Belongs to the FlgA family.</text>
</comment>
<evidence type="ECO:0000256" key="2">
    <source>
        <dbReference type="ARBA" id="ARBA00010474"/>
    </source>
</evidence>
<dbReference type="EMBL" id="JAGXFD010000001">
    <property type="protein sequence ID" value="MBZ9568260.1"/>
    <property type="molecule type" value="Genomic_DNA"/>
</dbReference>
<keyword evidence="7" id="KW-1005">Bacterial flagellum biogenesis</keyword>
<dbReference type="SMART" id="SM00858">
    <property type="entry name" value="SAF"/>
    <property type="match status" value="1"/>
</dbReference>
<dbReference type="InterPro" id="IPR041231">
    <property type="entry name" value="FlgA_N"/>
</dbReference>
<dbReference type="InterPro" id="IPR013974">
    <property type="entry name" value="SAF"/>
</dbReference>
<evidence type="ECO:0000313" key="9">
    <source>
        <dbReference type="EMBL" id="MBZ9568260.1"/>
    </source>
</evidence>
<dbReference type="InterPro" id="IPR017585">
    <property type="entry name" value="SAF_FlgA"/>
</dbReference>
<evidence type="ECO:0000313" key="10">
    <source>
        <dbReference type="Proteomes" id="UP001319883"/>
    </source>
</evidence>
<proteinExistence type="inferred from homology"/>
<keyword evidence="9" id="KW-0282">Flagellum</keyword>
<evidence type="ECO:0000256" key="6">
    <source>
        <dbReference type="ARBA" id="ARBA00025643"/>
    </source>
</evidence>
<accession>A0ABS7X131</accession>
<dbReference type="Gene3D" id="3.90.1210.10">
    <property type="entry name" value="Antifreeze-like/N-acetylneuraminic acid synthase C-terminal domain"/>
    <property type="match status" value="1"/>
</dbReference>
<organism evidence="9 10">
    <name type="scientific">Modicisalibacter tunisiensis</name>
    <dbReference type="NCBI Taxonomy" id="390637"/>
    <lineage>
        <taxon>Bacteria</taxon>
        <taxon>Pseudomonadati</taxon>
        <taxon>Pseudomonadota</taxon>
        <taxon>Gammaproteobacteria</taxon>
        <taxon>Oceanospirillales</taxon>
        <taxon>Halomonadaceae</taxon>
        <taxon>Modicisalibacter</taxon>
    </lineage>
</organism>
<comment type="function">
    <text evidence="6 7">Involved in the assembly process of the P-ring formation. It may associate with FlgF on the rod constituting a structure essential for the P-ring assembly or may act as a modulator protein for the P-ring assembly.</text>
</comment>
<evidence type="ECO:0000256" key="4">
    <source>
        <dbReference type="ARBA" id="ARBA00022729"/>
    </source>
</evidence>
<evidence type="ECO:0000259" key="8">
    <source>
        <dbReference type="SMART" id="SM00858"/>
    </source>
</evidence>
<keyword evidence="9" id="KW-0969">Cilium</keyword>
<comment type="caution">
    <text evidence="9">The sequence shown here is derived from an EMBL/GenBank/DDBJ whole genome shotgun (WGS) entry which is preliminary data.</text>
</comment>
<comment type="subcellular location">
    <subcellularLocation>
        <location evidence="1 7">Periplasm</location>
    </subcellularLocation>
</comment>
<feature type="domain" description="SAF" evidence="8">
    <location>
        <begin position="116"/>
        <end position="178"/>
    </location>
</feature>
<dbReference type="Proteomes" id="UP001319883">
    <property type="component" value="Unassembled WGS sequence"/>
</dbReference>
<evidence type="ECO:0000256" key="1">
    <source>
        <dbReference type="ARBA" id="ARBA00004418"/>
    </source>
</evidence>
<evidence type="ECO:0000256" key="5">
    <source>
        <dbReference type="ARBA" id="ARBA00022764"/>
    </source>
</evidence>
<name>A0ABS7X131_9GAMM</name>